<dbReference type="Pfam" id="PF00364">
    <property type="entry name" value="Biotin_lipoyl"/>
    <property type="match status" value="1"/>
</dbReference>
<feature type="domain" description="Lipoyl-binding" evidence="2">
    <location>
        <begin position="85"/>
        <end position="161"/>
    </location>
</feature>
<dbReference type="Gene3D" id="2.40.50.100">
    <property type="match status" value="1"/>
</dbReference>
<dbReference type="PANTHER" id="PTHR45266:SF3">
    <property type="entry name" value="OXALOACETATE DECARBOXYLASE ALPHA CHAIN"/>
    <property type="match status" value="1"/>
</dbReference>
<proteinExistence type="predicted"/>
<dbReference type="OrthoDB" id="8902504at2"/>
<keyword evidence="1" id="KW-0092">Biotin</keyword>
<dbReference type="EMBL" id="FXBL01000004">
    <property type="protein sequence ID" value="SMH51868.1"/>
    <property type="molecule type" value="Genomic_DNA"/>
</dbReference>
<dbReference type="Proteomes" id="UP000193083">
    <property type="component" value="Unassembled WGS sequence"/>
</dbReference>
<dbReference type="InterPro" id="IPR050709">
    <property type="entry name" value="Biotin_Carboxyl_Carrier/Decarb"/>
</dbReference>
<dbReference type="CDD" id="cd06850">
    <property type="entry name" value="biotinyl_domain"/>
    <property type="match status" value="1"/>
</dbReference>
<dbReference type="InterPro" id="IPR011053">
    <property type="entry name" value="Single_hybrid_motif"/>
</dbReference>
<evidence type="ECO:0000313" key="4">
    <source>
        <dbReference type="Proteomes" id="UP000193083"/>
    </source>
</evidence>
<sequence>MSIELTIDGKVHHVTIARRRPHLVLVIDGQEHEVSRTPAIGDGRNLMAVGGHRLEFARAELGEKQFVRFGGRTYEVGFVDPFSAAGGAGGGADALKAPMPGAVVSVQKQAGDRVARGEAVVTIESMKLQTALPAPRDGVIAKILKGEGETFEKDEVIVTLEPEGEKA</sequence>
<reference evidence="3 4" key="1">
    <citation type="submission" date="2017-04" db="EMBL/GenBank/DDBJ databases">
        <authorList>
            <person name="Afonso C.L."/>
            <person name="Miller P.J."/>
            <person name="Scott M.A."/>
            <person name="Spackman E."/>
            <person name="Goraichik I."/>
            <person name="Dimitrov K.M."/>
            <person name="Suarez D.L."/>
            <person name="Swayne D.E."/>
        </authorList>
    </citation>
    <scope>NUCLEOTIDE SEQUENCE [LARGE SCALE GENOMIC DNA]</scope>
    <source>
        <strain evidence="3 4">B5P</strain>
    </source>
</reference>
<protein>
    <submittedName>
        <fullName evidence="3">Biotin-requiring enzyme</fullName>
    </submittedName>
</protein>
<name>A0A1X7PJT6_9HYPH</name>
<accession>A0A1X7PJT6</accession>
<organism evidence="3 4">
    <name type="scientific">Mesorhizobium australicum</name>
    <dbReference type="NCBI Taxonomy" id="536018"/>
    <lineage>
        <taxon>Bacteria</taxon>
        <taxon>Pseudomonadati</taxon>
        <taxon>Pseudomonadota</taxon>
        <taxon>Alphaproteobacteria</taxon>
        <taxon>Hyphomicrobiales</taxon>
        <taxon>Phyllobacteriaceae</taxon>
        <taxon>Mesorhizobium</taxon>
    </lineage>
</organism>
<evidence type="ECO:0000256" key="1">
    <source>
        <dbReference type="ARBA" id="ARBA00023267"/>
    </source>
</evidence>
<dbReference type="PROSITE" id="PS50968">
    <property type="entry name" value="BIOTINYL_LIPOYL"/>
    <property type="match status" value="1"/>
</dbReference>
<gene>
    <name evidence="3" type="ORF">SAMN02982922_4556</name>
</gene>
<dbReference type="InterPro" id="IPR000089">
    <property type="entry name" value="Biotin_lipoyl"/>
</dbReference>
<dbReference type="RefSeq" id="WP_085466234.1">
    <property type="nucleotide sequence ID" value="NZ_FXBL01000004.1"/>
</dbReference>
<dbReference type="AlphaFoldDB" id="A0A1X7PJT6"/>
<keyword evidence="4" id="KW-1185">Reference proteome</keyword>
<dbReference type="SUPFAM" id="SSF51230">
    <property type="entry name" value="Single hybrid motif"/>
    <property type="match status" value="1"/>
</dbReference>
<evidence type="ECO:0000313" key="3">
    <source>
        <dbReference type="EMBL" id="SMH51868.1"/>
    </source>
</evidence>
<dbReference type="PANTHER" id="PTHR45266">
    <property type="entry name" value="OXALOACETATE DECARBOXYLASE ALPHA CHAIN"/>
    <property type="match status" value="1"/>
</dbReference>
<evidence type="ECO:0000259" key="2">
    <source>
        <dbReference type="PROSITE" id="PS50968"/>
    </source>
</evidence>